<dbReference type="GO" id="GO:0003677">
    <property type="term" value="F:DNA binding"/>
    <property type="evidence" value="ECO:0007669"/>
    <property type="project" value="UniProtKB-KW"/>
</dbReference>
<dbReference type="SUPFAM" id="SSF46894">
    <property type="entry name" value="C-terminal effector domain of the bipartite response regulators"/>
    <property type="match status" value="1"/>
</dbReference>
<dbReference type="Gene3D" id="1.10.10.10">
    <property type="entry name" value="Winged helix-like DNA-binding domain superfamily/Winged helix DNA-binding domain"/>
    <property type="match status" value="1"/>
</dbReference>
<dbReference type="PROSITE" id="PS00622">
    <property type="entry name" value="HTH_LUXR_1"/>
    <property type="match status" value="1"/>
</dbReference>
<proteinExistence type="predicted"/>
<dbReference type="Pfam" id="PF00196">
    <property type="entry name" value="GerE"/>
    <property type="match status" value="1"/>
</dbReference>
<dbReference type="AlphaFoldDB" id="A0A1G9T2S2"/>
<protein>
    <submittedName>
        <fullName evidence="5">Regulatory protein, luxR family</fullName>
    </submittedName>
</protein>
<dbReference type="PANTHER" id="PTHR44688">
    <property type="entry name" value="DNA-BINDING TRANSCRIPTIONAL ACTIVATOR DEVR_DOSR"/>
    <property type="match status" value="1"/>
</dbReference>
<dbReference type="STRING" id="1075417.SAMN05421823_11369"/>
<evidence type="ECO:0000256" key="2">
    <source>
        <dbReference type="ARBA" id="ARBA00023125"/>
    </source>
</evidence>
<sequence length="96" mass="10771">MLPLAFSYAPFKSTSDASRLKPTETPRVVDLNASPMTDREQEVVRLVASGLSSKQIAQELNLSVHTVHTHRKNILKKTQLPNINAVIRWASKKHLI</sequence>
<feature type="domain" description="HTH luxR-type" evidence="4">
    <location>
        <begin position="29"/>
        <end position="94"/>
    </location>
</feature>
<keyword evidence="6" id="KW-1185">Reference proteome</keyword>
<keyword evidence="1" id="KW-0805">Transcription regulation</keyword>
<dbReference type="InterPro" id="IPR036388">
    <property type="entry name" value="WH-like_DNA-bd_sf"/>
</dbReference>
<keyword evidence="3" id="KW-0804">Transcription</keyword>
<dbReference type="OrthoDB" id="1727128at2"/>
<dbReference type="RefSeq" id="WP_143017471.1">
    <property type="nucleotide sequence ID" value="NZ_FNFO01000013.1"/>
</dbReference>
<dbReference type="InterPro" id="IPR000792">
    <property type="entry name" value="Tscrpt_reg_LuxR_C"/>
</dbReference>
<reference evidence="5 6" key="1">
    <citation type="submission" date="2016-10" db="EMBL/GenBank/DDBJ databases">
        <authorList>
            <person name="de Groot N.N."/>
        </authorList>
    </citation>
    <scope>NUCLEOTIDE SEQUENCE [LARGE SCALE GENOMIC DNA]</scope>
    <source>
        <strain evidence="5 6">DSM 25186</strain>
    </source>
</reference>
<evidence type="ECO:0000256" key="3">
    <source>
        <dbReference type="ARBA" id="ARBA00023163"/>
    </source>
</evidence>
<dbReference type="Proteomes" id="UP000198510">
    <property type="component" value="Unassembled WGS sequence"/>
</dbReference>
<name>A0A1G9T2S2_9BACT</name>
<dbReference type="InterPro" id="IPR016032">
    <property type="entry name" value="Sig_transdc_resp-reg_C-effctor"/>
</dbReference>
<evidence type="ECO:0000313" key="6">
    <source>
        <dbReference type="Proteomes" id="UP000198510"/>
    </source>
</evidence>
<dbReference type="SMART" id="SM00421">
    <property type="entry name" value="HTH_LUXR"/>
    <property type="match status" value="1"/>
</dbReference>
<keyword evidence="2" id="KW-0238">DNA-binding</keyword>
<dbReference type="GO" id="GO:0006355">
    <property type="term" value="P:regulation of DNA-templated transcription"/>
    <property type="evidence" value="ECO:0007669"/>
    <property type="project" value="InterPro"/>
</dbReference>
<dbReference type="CDD" id="cd06170">
    <property type="entry name" value="LuxR_C_like"/>
    <property type="match status" value="1"/>
</dbReference>
<organism evidence="5 6">
    <name type="scientific">Catalinimonas alkaloidigena</name>
    <dbReference type="NCBI Taxonomy" id="1075417"/>
    <lineage>
        <taxon>Bacteria</taxon>
        <taxon>Pseudomonadati</taxon>
        <taxon>Bacteroidota</taxon>
        <taxon>Cytophagia</taxon>
        <taxon>Cytophagales</taxon>
        <taxon>Catalimonadaceae</taxon>
        <taxon>Catalinimonas</taxon>
    </lineage>
</organism>
<dbReference type="EMBL" id="FNFO01000013">
    <property type="protein sequence ID" value="SDM41932.1"/>
    <property type="molecule type" value="Genomic_DNA"/>
</dbReference>
<gene>
    <name evidence="5" type="ORF">SAMN05421823_11369</name>
</gene>
<evidence type="ECO:0000259" key="4">
    <source>
        <dbReference type="PROSITE" id="PS50043"/>
    </source>
</evidence>
<dbReference type="PANTHER" id="PTHR44688:SF16">
    <property type="entry name" value="DNA-BINDING TRANSCRIPTIONAL ACTIVATOR DEVR_DOSR"/>
    <property type="match status" value="1"/>
</dbReference>
<dbReference type="PRINTS" id="PR00038">
    <property type="entry name" value="HTHLUXR"/>
</dbReference>
<dbReference type="PROSITE" id="PS50043">
    <property type="entry name" value="HTH_LUXR_2"/>
    <property type="match status" value="1"/>
</dbReference>
<accession>A0A1G9T2S2</accession>
<evidence type="ECO:0000256" key="1">
    <source>
        <dbReference type="ARBA" id="ARBA00023015"/>
    </source>
</evidence>
<evidence type="ECO:0000313" key="5">
    <source>
        <dbReference type="EMBL" id="SDM41932.1"/>
    </source>
</evidence>